<dbReference type="InterPro" id="IPR029044">
    <property type="entry name" value="Nucleotide-diphossugar_trans"/>
</dbReference>
<dbReference type="EMBL" id="PPXD01000021">
    <property type="protein sequence ID" value="POH64105.1"/>
    <property type="molecule type" value="Genomic_DNA"/>
</dbReference>
<dbReference type="Pfam" id="PF00535">
    <property type="entry name" value="Glycos_transf_2"/>
    <property type="match status" value="1"/>
</dbReference>
<comment type="caution">
    <text evidence="5">The sequence shown here is derived from an EMBL/GenBank/DDBJ whole genome shotgun (WGS) entry which is preliminary data.</text>
</comment>
<sequence>MTSPGLPFSLLLPVYLGDRPEYFTRAFSSAVTDQTRRPTEVVLVRDGPISPALAEAISTAIDASPVEVRRVDLDVNVGLAVALTRGLAACRFDVVARMDADDISLPERFARQLPAIEAGCDLVGTGMLEFNELDKILGRRVPPVGQAEISRQARFRDPFNHPTVVYRKSAVEASGGYRHLPLMEDYWLFARMIMAGATVRNLPEPLVMYRVDSGAYDRRGGFSLFRSELALQRRLLADGFVTPGQFLRNVIVRGGYRFVPVVIRRAVYRRMAVSKHTDTPQ</sequence>
<evidence type="ECO:0000313" key="5">
    <source>
        <dbReference type="EMBL" id="POH64105.1"/>
    </source>
</evidence>
<evidence type="ECO:0000259" key="4">
    <source>
        <dbReference type="Pfam" id="PF00535"/>
    </source>
</evidence>
<dbReference type="RefSeq" id="WP_103461184.1">
    <property type="nucleotide sequence ID" value="NZ_PPXD01000021.1"/>
</dbReference>
<name>A0A2S3ZCM7_9MICO</name>
<dbReference type="AlphaFoldDB" id="A0A2S3ZCM7"/>
<keyword evidence="3 5" id="KW-0808">Transferase</keyword>
<evidence type="ECO:0000256" key="3">
    <source>
        <dbReference type="ARBA" id="ARBA00022679"/>
    </source>
</evidence>
<organism evidence="5 6">
    <name type="scientific">Cryobacterium zongtaii</name>
    <dbReference type="NCBI Taxonomy" id="1259217"/>
    <lineage>
        <taxon>Bacteria</taxon>
        <taxon>Bacillati</taxon>
        <taxon>Actinomycetota</taxon>
        <taxon>Actinomycetes</taxon>
        <taxon>Micrococcales</taxon>
        <taxon>Microbacteriaceae</taxon>
        <taxon>Cryobacterium</taxon>
    </lineage>
</organism>
<keyword evidence="6" id="KW-1185">Reference proteome</keyword>
<evidence type="ECO:0000256" key="2">
    <source>
        <dbReference type="ARBA" id="ARBA00022676"/>
    </source>
</evidence>
<dbReference type="Proteomes" id="UP000237340">
    <property type="component" value="Unassembled WGS sequence"/>
</dbReference>
<comment type="similarity">
    <text evidence="1">Belongs to the glycosyltransferase 2 family.</text>
</comment>
<reference evidence="5 6" key="1">
    <citation type="submission" date="2018-01" db="EMBL/GenBank/DDBJ databases">
        <title>Cryobacterium sp. nov., from glaciers in China.</title>
        <authorList>
            <person name="Liu Q."/>
            <person name="Xin Y.-H."/>
        </authorList>
    </citation>
    <scope>NUCLEOTIDE SEQUENCE [LARGE SCALE GENOMIC DNA]</scope>
    <source>
        <strain evidence="5 6">TMN-42</strain>
    </source>
</reference>
<protein>
    <submittedName>
        <fullName evidence="5">Glycosyl transferase</fullName>
    </submittedName>
</protein>
<dbReference type="PANTHER" id="PTHR43685">
    <property type="entry name" value="GLYCOSYLTRANSFERASE"/>
    <property type="match status" value="1"/>
</dbReference>
<dbReference type="SUPFAM" id="SSF53448">
    <property type="entry name" value="Nucleotide-diphospho-sugar transferases"/>
    <property type="match status" value="1"/>
</dbReference>
<evidence type="ECO:0000313" key="6">
    <source>
        <dbReference type="Proteomes" id="UP000237340"/>
    </source>
</evidence>
<dbReference type="PANTHER" id="PTHR43685:SF5">
    <property type="entry name" value="GLYCOSYLTRANSFERASE EPSE-RELATED"/>
    <property type="match status" value="1"/>
</dbReference>
<dbReference type="InterPro" id="IPR050834">
    <property type="entry name" value="Glycosyltransf_2"/>
</dbReference>
<dbReference type="GO" id="GO:0016757">
    <property type="term" value="F:glycosyltransferase activity"/>
    <property type="evidence" value="ECO:0007669"/>
    <property type="project" value="UniProtKB-KW"/>
</dbReference>
<feature type="domain" description="Glycosyltransferase 2-like" evidence="4">
    <location>
        <begin position="10"/>
        <end position="164"/>
    </location>
</feature>
<dbReference type="InterPro" id="IPR001173">
    <property type="entry name" value="Glyco_trans_2-like"/>
</dbReference>
<evidence type="ECO:0000256" key="1">
    <source>
        <dbReference type="ARBA" id="ARBA00006739"/>
    </source>
</evidence>
<proteinExistence type="inferred from homology"/>
<gene>
    <name evidence="5" type="ORF">C3B61_13565</name>
</gene>
<dbReference type="Gene3D" id="3.90.550.10">
    <property type="entry name" value="Spore Coat Polysaccharide Biosynthesis Protein SpsA, Chain A"/>
    <property type="match status" value="1"/>
</dbReference>
<accession>A0A2S3ZCM7</accession>
<keyword evidence="2" id="KW-0328">Glycosyltransferase</keyword>